<sequence>MQPSLGQLNPHPELELLLKLGQMQLQVLVLLKPPMLLGLKLRLANLLLMDH</sequence>
<dbReference type="AlphaFoldDB" id="A0A101M2Z3"/>
<protein>
    <submittedName>
        <fullName evidence="1">Uncharacterized protein</fullName>
    </submittedName>
</protein>
<evidence type="ECO:0000313" key="1">
    <source>
        <dbReference type="EMBL" id="KUM50009.1"/>
    </source>
</evidence>
<gene>
    <name evidence="1" type="ORF">ABT39_MTgene3237</name>
</gene>
<accession>A0A101M2Z3</accession>
<reference evidence="1" key="1">
    <citation type="journal article" date="2015" name="Genome Biol. Evol.">
        <title>Organellar Genomes of White Spruce (Picea glauca): Assembly and Annotation.</title>
        <authorList>
            <person name="Jackman S.D."/>
            <person name="Warren R.L."/>
            <person name="Gibb E.A."/>
            <person name="Vandervalk B.P."/>
            <person name="Mohamadi H."/>
            <person name="Chu J."/>
            <person name="Raymond A."/>
            <person name="Pleasance S."/>
            <person name="Coope R."/>
            <person name="Wildung M.R."/>
            <person name="Ritland C.E."/>
            <person name="Bousquet J."/>
            <person name="Jones S.J."/>
            <person name="Bohlmann J."/>
            <person name="Birol I."/>
        </authorList>
    </citation>
    <scope>NUCLEOTIDE SEQUENCE [LARGE SCALE GENOMIC DNA]</scope>
    <source>
        <tissue evidence="1">Flushing bud</tissue>
    </source>
</reference>
<name>A0A101M2Z3_PICGL</name>
<keyword evidence="1" id="KW-0496">Mitochondrion</keyword>
<proteinExistence type="predicted"/>
<comment type="caution">
    <text evidence="1">The sequence shown here is derived from an EMBL/GenBank/DDBJ whole genome shotgun (WGS) entry which is preliminary data.</text>
</comment>
<organism evidence="1">
    <name type="scientific">Picea glauca</name>
    <name type="common">White spruce</name>
    <name type="synonym">Pinus glauca</name>
    <dbReference type="NCBI Taxonomy" id="3330"/>
    <lineage>
        <taxon>Eukaryota</taxon>
        <taxon>Viridiplantae</taxon>
        <taxon>Streptophyta</taxon>
        <taxon>Embryophyta</taxon>
        <taxon>Tracheophyta</taxon>
        <taxon>Spermatophyta</taxon>
        <taxon>Pinopsida</taxon>
        <taxon>Pinidae</taxon>
        <taxon>Conifers I</taxon>
        <taxon>Pinales</taxon>
        <taxon>Pinaceae</taxon>
        <taxon>Picea</taxon>
    </lineage>
</organism>
<dbReference type="EMBL" id="LKAM01000002">
    <property type="protein sequence ID" value="KUM50009.1"/>
    <property type="molecule type" value="Genomic_DNA"/>
</dbReference>
<geneLocation type="mitochondrion" evidence="1"/>